<sequence length="461" mass="51197">MSPAPITQEAVPGPSPLHPAQLPKSPPQQSGPSMSQQNGPSPDFDDIFHRKFMEIINDFKNNPTAGQLTQKERKEFIHNAYTYTDQTVFGSGRQLDDRDIKLRALTKVFYKVLAEEPWSEEWIRPHDVERKLSRFEMHKDSVPLATQLNLHSPREAIKAARVAQQKAKDLPNDKSNLRGPYDDLEVIFIPGTVSSTATNRINRDTIYPVAVSSVANVLLSHICRDMTRPYLMAQKFVECNDTEELIKMRMFACDVCDFAPHLLDNDNVSLLIILLILSRSEICRRFEDNGIRIEGSTVSHRRAECMKNKLGWKTSEERKPFDTVATELQTRVKNACSPGPRIPRVNVRKRKSSTPNTPGTPIMPNGPGGPMVPNGANGAMAPPNGYDGPKPPQIGLFAAPQVRPPPVYNGFQPVNGHHHYANSNINVSTPPRPSNGNQAPLSGKAAGKRPVPNDEDAMDTS</sequence>
<evidence type="ECO:0000313" key="3">
    <source>
        <dbReference type="Proteomes" id="UP000244855"/>
    </source>
</evidence>
<feature type="compositionally biased region" description="Polar residues" evidence="1">
    <location>
        <begin position="421"/>
        <end position="440"/>
    </location>
</feature>
<name>A0A2V1D8Z3_9PLEO</name>
<evidence type="ECO:0000256" key="1">
    <source>
        <dbReference type="SAM" id="MobiDB-lite"/>
    </source>
</evidence>
<feature type="region of interest" description="Disordered" evidence="1">
    <location>
        <begin position="335"/>
        <end position="367"/>
    </location>
</feature>
<feature type="compositionally biased region" description="Low complexity" evidence="1">
    <location>
        <begin position="21"/>
        <end position="42"/>
    </location>
</feature>
<protein>
    <submittedName>
        <fullName evidence="2">Uncharacterized protein</fullName>
    </submittedName>
</protein>
<feature type="compositionally biased region" description="Low complexity" evidence="1">
    <location>
        <begin position="355"/>
        <end position="367"/>
    </location>
</feature>
<dbReference type="EMBL" id="KZ805530">
    <property type="protein sequence ID" value="PVH94528.1"/>
    <property type="molecule type" value="Genomic_DNA"/>
</dbReference>
<proteinExistence type="predicted"/>
<gene>
    <name evidence="2" type="ORF">DM02DRAFT_602326</name>
</gene>
<accession>A0A2V1D8Z3</accession>
<organism evidence="2 3">
    <name type="scientific">Periconia macrospinosa</name>
    <dbReference type="NCBI Taxonomy" id="97972"/>
    <lineage>
        <taxon>Eukaryota</taxon>
        <taxon>Fungi</taxon>
        <taxon>Dikarya</taxon>
        <taxon>Ascomycota</taxon>
        <taxon>Pezizomycotina</taxon>
        <taxon>Dothideomycetes</taxon>
        <taxon>Pleosporomycetidae</taxon>
        <taxon>Pleosporales</taxon>
        <taxon>Massarineae</taxon>
        <taxon>Periconiaceae</taxon>
        <taxon>Periconia</taxon>
    </lineage>
</organism>
<feature type="region of interest" description="Disordered" evidence="1">
    <location>
        <begin position="418"/>
        <end position="461"/>
    </location>
</feature>
<keyword evidence="3" id="KW-1185">Reference proteome</keyword>
<dbReference type="OrthoDB" id="3892429at2759"/>
<dbReference type="AlphaFoldDB" id="A0A2V1D8Z3"/>
<reference evidence="2 3" key="1">
    <citation type="journal article" date="2018" name="Sci. Rep.">
        <title>Comparative genomics provides insights into the lifestyle and reveals functional heterogeneity of dark septate endophytic fungi.</title>
        <authorList>
            <person name="Knapp D.G."/>
            <person name="Nemeth J.B."/>
            <person name="Barry K."/>
            <person name="Hainaut M."/>
            <person name="Henrissat B."/>
            <person name="Johnson J."/>
            <person name="Kuo A."/>
            <person name="Lim J.H.P."/>
            <person name="Lipzen A."/>
            <person name="Nolan M."/>
            <person name="Ohm R.A."/>
            <person name="Tamas L."/>
            <person name="Grigoriev I.V."/>
            <person name="Spatafora J.W."/>
            <person name="Nagy L.G."/>
            <person name="Kovacs G.M."/>
        </authorList>
    </citation>
    <scope>NUCLEOTIDE SEQUENCE [LARGE SCALE GENOMIC DNA]</scope>
    <source>
        <strain evidence="2 3">DSE2036</strain>
    </source>
</reference>
<evidence type="ECO:0000313" key="2">
    <source>
        <dbReference type="EMBL" id="PVH94528.1"/>
    </source>
</evidence>
<feature type="region of interest" description="Disordered" evidence="1">
    <location>
        <begin position="1"/>
        <end position="46"/>
    </location>
</feature>
<dbReference type="Proteomes" id="UP000244855">
    <property type="component" value="Unassembled WGS sequence"/>
</dbReference>
<dbReference type="STRING" id="97972.A0A2V1D8Z3"/>